<evidence type="ECO:0000259" key="10">
    <source>
        <dbReference type="Pfam" id="PF04083"/>
    </source>
</evidence>
<name>A0A9P0DPM2_PHACE</name>
<dbReference type="InterPro" id="IPR025483">
    <property type="entry name" value="Lipase_euk"/>
</dbReference>
<feature type="transmembrane region" description="Helical" evidence="9">
    <location>
        <begin position="6"/>
        <end position="24"/>
    </location>
</feature>
<keyword evidence="2" id="KW-0732">Signal</keyword>
<keyword evidence="3 7" id="KW-0378">Hydrolase</keyword>
<evidence type="ECO:0000256" key="9">
    <source>
        <dbReference type="SAM" id="Phobius"/>
    </source>
</evidence>
<keyword evidence="9" id="KW-0472">Membrane</keyword>
<protein>
    <recommendedName>
        <fullName evidence="7">Lipase</fullName>
    </recommendedName>
</protein>
<keyword evidence="6" id="KW-0325">Glycoprotein</keyword>
<feature type="active site" description="Charge relay system" evidence="8">
    <location>
        <position position="375"/>
    </location>
</feature>
<keyword evidence="4 7" id="KW-0442">Lipid degradation</keyword>
<dbReference type="GO" id="GO:0016788">
    <property type="term" value="F:hydrolase activity, acting on ester bonds"/>
    <property type="evidence" value="ECO:0007669"/>
    <property type="project" value="InterPro"/>
</dbReference>
<comment type="similarity">
    <text evidence="1 7">Belongs to the AB hydrolase superfamily. Lipase family.</text>
</comment>
<evidence type="ECO:0000256" key="6">
    <source>
        <dbReference type="ARBA" id="ARBA00023180"/>
    </source>
</evidence>
<keyword evidence="5" id="KW-0443">Lipid metabolism</keyword>
<dbReference type="Gene3D" id="3.40.50.1820">
    <property type="entry name" value="alpha/beta hydrolase"/>
    <property type="match status" value="1"/>
</dbReference>
<evidence type="ECO:0000256" key="3">
    <source>
        <dbReference type="ARBA" id="ARBA00022801"/>
    </source>
</evidence>
<keyword evidence="9" id="KW-0812">Transmembrane</keyword>
<dbReference type="InterPro" id="IPR029058">
    <property type="entry name" value="AB_hydrolase_fold"/>
</dbReference>
<proteinExistence type="inferred from homology"/>
<evidence type="ECO:0000256" key="4">
    <source>
        <dbReference type="ARBA" id="ARBA00022963"/>
    </source>
</evidence>
<accession>A0A9P0DPM2</accession>
<reference evidence="11" key="2">
    <citation type="submission" date="2022-10" db="EMBL/GenBank/DDBJ databases">
        <authorList>
            <consortium name="ENA_rothamsted_submissions"/>
            <consortium name="culmorum"/>
            <person name="King R."/>
        </authorList>
    </citation>
    <scope>NUCLEOTIDE SEQUENCE</scope>
</reference>
<sequence>MVAYSWLFVPLIFSFSTILLIGGIENSEIYIELVESRGYPIETHEVETEDGYLLNVYRIPYGKNSVGNGTPNRYPVLMQHGLFGCGENFIWLNQSIGYMLADHGYDVWVMNVRGSWHSVKHKTLDPDKDDAYWRFTWHEMGIYDIPATIDYILKNTGAQNISFIGHSQGTTTIFVMGAVRPEYNEKINGLVAMGPMSVILNPEEIFIRLVAPHYKLFKAIGKVLDIQKFPPFLSNRQMHAMNRFLCGLKFSPRWLCTFLVSILVGPNDDQFDPRIFPITAPLTPSSSSFHQLIHYGQNMMDKKFTTFDWGNAKENLRRYGSEKPVEYNVTNISFKVALYVAPNDVFVSNQTVQFLEDTLPNISEVYRVPYETWTHVDFLWGRDLNIYVHHNLLRTLNGFIRQ</sequence>
<evidence type="ECO:0000256" key="5">
    <source>
        <dbReference type="ARBA" id="ARBA00023098"/>
    </source>
</evidence>
<evidence type="ECO:0000313" key="12">
    <source>
        <dbReference type="Proteomes" id="UP001153737"/>
    </source>
</evidence>
<dbReference type="AlphaFoldDB" id="A0A9P0DPM2"/>
<evidence type="ECO:0000256" key="8">
    <source>
        <dbReference type="PIRSR" id="PIRSR000862-1"/>
    </source>
</evidence>
<reference evidence="11" key="1">
    <citation type="submission" date="2022-01" db="EMBL/GenBank/DDBJ databases">
        <authorList>
            <person name="King R."/>
        </authorList>
    </citation>
    <scope>NUCLEOTIDE SEQUENCE</scope>
</reference>
<dbReference type="Proteomes" id="UP001153737">
    <property type="component" value="Chromosome 8"/>
</dbReference>
<dbReference type="EMBL" id="OU896714">
    <property type="protein sequence ID" value="CAH1179216.1"/>
    <property type="molecule type" value="Genomic_DNA"/>
</dbReference>
<dbReference type="OrthoDB" id="9974421at2759"/>
<dbReference type="InterPro" id="IPR006693">
    <property type="entry name" value="AB_hydrolase_lipase"/>
</dbReference>
<evidence type="ECO:0000256" key="1">
    <source>
        <dbReference type="ARBA" id="ARBA00010701"/>
    </source>
</evidence>
<feature type="domain" description="Partial AB-hydrolase lipase" evidence="10">
    <location>
        <begin position="32"/>
        <end position="90"/>
    </location>
</feature>
<dbReference type="GO" id="GO:0016042">
    <property type="term" value="P:lipid catabolic process"/>
    <property type="evidence" value="ECO:0007669"/>
    <property type="project" value="UniProtKB-KW"/>
</dbReference>
<organism evidence="11 12">
    <name type="scientific">Phaedon cochleariae</name>
    <name type="common">Mustard beetle</name>
    <dbReference type="NCBI Taxonomy" id="80249"/>
    <lineage>
        <taxon>Eukaryota</taxon>
        <taxon>Metazoa</taxon>
        <taxon>Ecdysozoa</taxon>
        <taxon>Arthropoda</taxon>
        <taxon>Hexapoda</taxon>
        <taxon>Insecta</taxon>
        <taxon>Pterygota</taxon>
        <taxon>Neoptera</taxon>
        <taxon>Endopterygota</taxon>
        <taxon>Coleoptera</taxon>
        <taxon>Polyphaga</taxon>
        <taxon>Cucujiformia</taxon>
        <taxon>Chrysomeloidea</taxon>
        <taxon>Chrysomelidae</taxon>
        <taxon>Chrysomelinae</taxon>
        <taxon>Chrysomelini</taxon>
        <taxon>Phaedon</taxon>
    </lineage>
</organism>
<gene>
    <name evidence="11" type="ORF">PHAECO_LOCUS11937</name>
</gene>
<evidence type="ECO:0000313" key="11">
    <source>
        <dbReference type="EMBL" id="CAH1179216.1"/>
    </source>
</evidence>
<dbReference type="PIRSF" id="PIRSF000862">
    <property type="entry name" value="Steryl_ester_lip"/>
    <property type="match status" value="1"/>
</dbReference>
<keyword evidence="9" id="KW-1133">Transmembrane helix</keyword>
<feature type="active site" description="Charge relay system" evidence="8">
    <location>
        <position position="344"/>
    </location>
</feature>
<dbReference type="PANTHER" id="PTHR11005">
    <property type="entry name" value="LYSOSOMAL ACID LIPASE-RELATED"/>
    <property type="match status" value="1"/>
</dbReference>
<feature type="active site" description="Nucleophile" evidence="8">
    <location>
        <position position="167"/>
    </location>
</feature>
<dbReference type="FunFam" id="3.40.50.1820:FF:000057">
    <property type="entry name" value="Lipase"/>
    <property type="match status" value="1"/>
</dbReference>
<dbReference type="Pfam" id="PF04083">
    <property type="entry name" value="Abhydro_lipase"/>
    <property type="match status" value="1"/>
</dbReference>
<keyword evidence="12" id="KW-1185">Reference proteome</keyword>
<evidence type="ECO:0000256" key="7">
    <source>
        <dbReference type="PIRNR" id="PIRNR000862"/>
    </source>
</evidence>
<dbReference type="SUPFAM" id="SSF53474">
    <property type="entry name" value="alpha/beta-Hydrolases"/>
    <property type="match status" value="1"/>
</dbReference>
<evidence type="ECO:0000256" key="2">
    <source>
        <dbReference type="ARBA" id="ARBA00022729"/>
    </source>
</evidence>